<keyword evidence="3" id="KW-1185">Reference proteome</keyword>
<protein>
    <submittedName>
        <fullName evidence="2">Uncharacterized protein</fullName>
    </submittedName>
</protein>
<organism evidence="2 3">
    <name type="scientific">Reticulomyxa filosa</name>
    <dbReference type="NCBI Taxonomy" id="46433"/>
    <lineage>
        <taxon>Eukaryota</taxon>
        <taxon>Sar</taxon>
        <taxon>Rhizaria</taxon>
        <taxon>Retaria</taxon>
        <taxon>Foraminifera</taxon>
        <taxon>Monothalamids</taxon>
        <taxon>Reticulomyxidae</taxon>
        <taxon>Reticulomyxa</taxon>
    </lineage>
</organism>
<dbReference type="AlphaFoldDB" id="X6NZH0"/>
<feature type="region of interest" description="Disordered" evidence="1">
    <location>
        <begin position="29"/>
        <end position="53"/>
    </location>
</feature>
<comment type="caution">
    <text evidence="2">The sequence shown here is derived from an EMBL/GenBank/DDBJ whole genome shotgun (WGS) entry which is preliminary data.</text>
</comment>
<dbReference type="EMBL" id="ASPP01004758">
    <property type="protein sequence ID" value="ETO31710.1"/>
    <property type="molecule type" value="Genomic_DNA"/>
</dbReference>
<gene>
    <name evidence="2" type="ORF">RFI_05410</name>
</gene>
<dbReference type="Proteomes" id="UP000023152">
    <property type="component" value="Unassembled WGS sequence"/>
</dbReference>
<evidence type="ECO:0000313" key="2">
    <source>
        <dbReference type="EMBL" id="ETO31710.1"/>
    </source>
</evidence>
<reference evidence="2 3" key="1">
    <citation type="journal article" date="2013" name="Curr. Biol.">
        <title>The Genome of the Foraminiferan Reticulomyxa filosa.</title>
        <authorList>
            <person name="Glockner G."/>
            <person name="Hulsmann N."/>
            <person name="Schleicher M."/>
            <person name="Noegel A.A."/>
            <person name="Eichinger L."/>
            <person name="Gallinger C."/>
            <person name="Pawlowski J."/>
            <person name="Sierra R."/>
            <person name="Euteneuer U."/>
            <person name="Pillet L."/>
            <person name="Moustafa A."/>
            <person name="Platzer M."/>
            <person name="Groth M."/>
            <person name="Szafranski K."/>
            <person name="Schliwa M."/>
        </authorList>
    </citation>
    <scope>NUCLEOTIDE SEQUENCE [LARGE SCALE GENOMIC DNA]</scope>
</reference>
<evidence type="ECO:0000313" key="3">
    <source>
        <dbReference type="Proteomes" id="UP000023152"/>
    </source>
</evidence>
<accession>X6NZH0</accession>
<proteinExistence type="predicted"/>
<sequence length="91" mass="10914">MFPQEEQEKMYIVLLFKRQDNKLESNISQFGKEEEGNNHFQPPRQNKINQQKKKEQKNVVFFCVEECNCRIDKKAKYCKTSTSIKLEHSTK</sequence>
<evidence type="ECO:0000256" key="1">
    <source>
        <dbReference type="SAM" id="MobiDB-lite"/>
    </source>
</evidence>
<name>X6NZH0_RETFI</name>